<feature type="transmembrane region" description="Helical" evidence="6">
    <location>
        <begin position="266"/>
        <end position="287"/>
    </location>
</feature>
<feature type="transmembrane region" description="Helical" evidence="6">
    <location>
        <begin position="98"/>
        <end position="119"/>
    </location>
</feature>
<accession>A0ABR9QJ36</accession>
<proteinExistence type="predicted"/>
<dbReference type="PANTHER" id="PTHR23501:SF191">
    <property type="entry name" value="VACUOLAR BASIC AMINO ACID TRANSPORTER 4"/>
    <property type="match status" value="1"/>
</dbReference>
<comment type="caution">
    <text evidence="8">The sequence shown here is derived from an EMBL/GenBank/DDBJ whole genome shotgun (WGS) entry which is preliminary data.</text>
</comment>
<keyword evidence="4 6" id="KW-1133">Transmembrane helix</keyword>
<dbReference type="EMBL" id="JADCLJ010000020">
    <property type="protein sequence ID" value="MBE4908516.1"/>
    <property type="molecule type" value="Genomic_DNA"/>
</dbReference>
<dbReference type="PRINTS" id="PR01036">
    <property type="entry name" value="TCRTETB"/>
</dbReference>
<organism evidence="8 9">
    <name type="scientific">Litchfieldia luteola</name>
    <dbReference type="NCBI Taxonomy" id="682179"/>
    <lineage>
        <taxon>Bacteria</taxon>
        <taxon>Bacillati</taxon>
        <taxon>Bacillota</taxon>
        <taxon>Bacilli</taxon>
        <taxon>Bacillales</taxon>
        <taxon>Bacillaceae</taxon>
        <taxon>Litchfieldia</taxon>
    </lineage>
</organism>
<dbReference type="Pfam" id="PF07690">
    <property type="entry name" value="MFS_1"/>
    <property type="match status" value="1"/>
</dbReference>
<dbReference type="RefSeq" id="WP_193536286.1">
    <property type="nucleotide sequence ID" value="NZ_JADCLJ010000020.1"/>
</dbReference>
<dbReference type="InterPro" id="IPR020846">
    <property type="entry name" value="MFS_dom"/>
</dbReference>
<dbReference type="CDD" id="cd17502">
    <property type="entry name" value="MFS_Azr1_MDR_like"/>
    <property type="match status" value="1"/>
</dbReference>
<evidence type="ECO:0000256" key="6">
    <source>
        <dbReference type="SAM" id="Phobius"/>
    </source>
</evidence>
<evidence type="ECO:0000256" key="3">
    <source>
        <dbReference type="ARBA" id="ARBA00022692"/>
    </source>
</evidence>
<dbReference type="PROSITE" id="PS50850">
    <property type="entry name" value="MFS"/>
    <property type="match status" value="1"/>
</dbReference>
<feature type="domain" description="Major facilitator superfamily (MFS) profile" evidence="7">
    <location>
        <begin position="8"/>
        <end position="462"/>
    </location>
</feature>
<feature type="transmembrane region" description="Helical" evidence="6">
    <location>
        <begin position="299"/>
        <end position="318"/>
    </location>
</feature>
<evidence type="ECO:0000256" key="4">
    <source>
        <dbReference type="ARBA" id="ARBA00022989"/>
    </source>
</evidence>
<keyword evidence="5 6" id="KW-0472">Membrane</keyword>
<reference evidence="8 9" key="1">
    <citation type="submission" date="2020-10" db="EMBL/GenBank/DDBJ databases">
        <title>Bacillus sp. HD4P25, an endophyte from a halophyte.</title>
        <authorList>
            <person name="Sun J.-Q."/>
        </authorList>
    </citation>
    <scope>NUCLEOTIDE SEQUENCE [LARGE SCALE GENOMIC DNA]</scope>
    <source>
        <strain evidence="8 9">YIM 93174</strain>
    </source>
</reference>
<keyword evidence="3 6" id="KW-0812">Transmembrane</keyword>
<dbReference type="Gene3D" id="1.20.1250.20">
    <property type="entry name" value="MFS general substrate transporter like domains"/>
    <property type="match status" value="1"/>
</dbReference>
<dbReference type="InterPro" id="IPR036259">
    <property type="entry name" value="MFS_trans_sf"/>
</dbReference>
<evidence type="ECO:0000313" key="8">
    <source>
        <dbReference type="EMBL" id="MBE4908516.1"/>
    </source>
</evidence>
<feature type="transmembrane region" description="Helical" evidence="6">
    <location>
        <begin position="438"/>
        <end position="457"/>
    </location>
</feature>
<protein>
    <submittedName>
        <fullName evidence="8">MFS transporter</fullName>
    </submittedName>
</protein>
<feature type="transmembrane region" description="Helical" evidence="6">
    <location>
        <begin position="400"/>
        <end position="418"/>
    </location>
</feature>
<dbReference type="SUPFAM" id="SSF103473">
    <property type="entry name" value="MFS general substrate transporter"/>
    <property type="match status" value="1"/>
</dbReference>
<name>A0ABR9QJ36_9BACI</name>
<evidence type="ECO:0000313" key="9">
    <source>
        <dbReference type="Proteomes" id="UP001516662"/>
    </source>
</evidence>
<evidence type="ECO:0000259" key="7">
    <source>
        <dbReference type="PROSITE" id="PS50850"/>
    </source>
</evidence>
<feature type="transmembrane region" description="Helical" evidence="6">
    <location>
        <begin position="159"/>
        <end position="181"/>
    </location>
</feature>
<dbReference type="Proteomes" id="UP001516662">
    <property type="component" value="Unassembled WGS sequence"/>
</dbReference>
<evidence type="ECO:0000256" key="2">
    <source>
        <dbReference type="ARBA" id="ARBA00022448"/>
    </source>
</evidence>
<dbReference type="PANTHER" id="PTHR23501">
    <property type="entry name" value="MAJOR FACILITATOR SUPERFAMILY"/>
    <property type="match status" value="1"/>
</dbReference>
<dbReference type="Gene3D" id="1.20.1720.10">
    <property type="entry name" value="Multidrug resistance protein D"/>
    <property type="match status" value="1"/>
</dbReference>
<feature type="transmembrane region" description="Helical" evidence="6">
    <location>
        <begin position="42"/>
        <end position="61"/>
    </location>
</feature>
<feature type="transmembrane region" description="Helical" evidence="6">
    <location>
        <begin position="354"/>
        <end position="379"/>
    </location>
</feature>
<keyword evidence="2" id="KW-0813">Transport</keyword>
<comment type="subcellular location">
    <subcellularLocation>
        <location evidence="1">Cell membrane</location>
        <topology evidence="1">Multi-pass membrane protein</topology>
    </subcellularLocation>
</comment>
<sequence length="467" mass="50413">MEATQRKILTALLISTFLAAIEVTIISTAMPQIVDSLGGFEMISWVFAIYLLTTAITTPIWGKLADLIGRKKIFLLGVTVFLIGSALCGVSQNMVQLIIFRAIQGIGAGAINPITFTIIADVFNFQQRAKVQGLVSSMWGIAGVFGPLVGGLLTDFLSWRWIFFINIPFGVISVWMITKYLKETLETRERKIDYGGAITFTIGISALLFALLSFNQGESGIELSTLSLYGLFGIAFFFLLAFFGIQTKHSEPMMPLHLFKMPDVSISILGGFLTSIILIGLTAYLPLWTQNVLEMGATSSGFTLIPLSIGWPVGAILCGRVIPQYGIKSIAIFGGSLIFISSLLLTFVTPETSLWILSIIIFVMGMGFGFATTAFTVIIQSSVEMNMRGSAGSLNTLMRTLGQTLGVALLGAAMNYVMNANASSGMASPLVIGEGLHTVFIISAIVALVSLLVTLWIPKRNAEEYAN</sequence>
<evidence type="ECO:0000256" key="1">
    <source>
        <dbReference type="ARBA" id="ARBA00004651"/>
    </source>
</evidence>
<feature type="transmembrane region" description="Helical" evidence="6">
    <location>
        <begin position="330"/>
        <end position="348"/>
    </location>
</feature>
<dbReference type="InterPro" id="IPR011701">
    <property type="entry name" value="MFS"/>
</dbReference>
<feature type="transmembrane region" description="Helical" evidence="6">
    <location>
        <begin position="226"/>
        <end position="245"/>
    </location>
</feature>
<evidence type="ECO:0000256" key="5">
    <source>
        <dbReference type="ARBA" id="ARBA00023136"/>
    </source>
</evidence>
<feature type="transmembrane region" description="Helical" evidence="6">
    <location>
        <begin position="193"/>
        <end position="214"/>
    </location>
</feature>
<feature type="transmembrane region" description="Helical" evidence="6">
    <location>
        <begin position="131"/>
        <end position="153"/>
    </location>
</feature>
<keyword evidence="9" id="KW-1185">Reference proteome</keyword>
<feature type="transmembrane region" description="Helical" evidence="6">
    <location>
        <begin position="73"/>
        <end position="92"/>
    </location>
</feature>
<gene>
    <name evidence="8" type="ORF">IMZ08_10655</name>
</gene>
<feature type="transmembrane region" description="Helical" evidence="6">
    <location>
        <begin position="12"/>
        <end position="30"/>
    </location>
</feature>